<dbReference type="InterPro" id="IPR013785">
    <property type="entry name" value="Aldolase_TIM"/>
</dbReference>
<evidence type="ECO:0000256" key="2">
    <source>
        <dbReference type="ARBA" id="ARBA00022679"/>
    </source>
</evidence>
<comment type="catalytic activity">
    <reaction evidence="8 9 10">
        <text>2-[(2R,5Z)-2-carboxy-4-methylthiazol-5(2H)-ylidene]ethyl phosphate + 4-amino-2-methyl-5-(diphosphooxymethyl)pyrimidine + 2 H(+) = thiamine phosphate + CO2 + diphosphate</text>
        <dbReference type="Rhea" id="RHEA:47844"/>
        <dbReference type="ChEBI" id="CHEBI:15378"/>
        <dbReference type="ChEBI" id="CHEBI:16526"/>
        <dbReference type="ChEBI" id="CHEBI:33019"/>
        <dbReference type="ChEBI" id="CHEBI:37575"/>
        <dbReference type="ChEBI" id="CHEBI:57841"/>
        <dbReference type="ChEBI" id="CHEBI:62899"/>
        <dbReference type="EC" id="2.5.1.3"/>
    </reaction>
</comment>
<comment type="caution">
    <text evidence="9">Lacks conserved residue(s) required for the propagation of feature annotation.</text>
</comment>
<dbReference type="HAMAP" id="MF_00097">
    <property type="entry name" value="TMP_synthase"/>
    <property type="match status" value="1"/>
</dbReference>
<evidence type="ECO:0000256" key="5">
    <source>
        <dbReference type="ARBA" id="ARBA00022977"/>
    </source>
</evidence>
<evidence type="ECO:0000256" key="3">
    <source>
        <dbReference type="ARBA" id="ARBA00022723"/>
    </source>
</evidence>
<dbReference type="Proteomes" id="UP001204142">
    <property type="component" value="Unassembled WGS sequence"/>
</dbReference>
<dbReference type="SUPFAM" id="SSF51391">
    <property type="entry name" value="Thiamin phosphate synthase"/>
    <property type="match status" value="1"/>
</dbReference>
<evidence type="ECO:0000259" key="12">
    <source>
        <dbReference type="Pfam" id="PF02581"/>
    </source>
</evidence>
<evidence type="ECO:0000256" key="7">
    <source>
        <dbReference type="ARBA" id="ARBA00047851"/>
    </source>
</evidence>
<dbReference type="InterPro" id="IPR036206">
    <property type="entry name" value="ThiamineP_synth_sf"/>
</dbReference>
<dbReference type="RefSeq" id="WP_256762772.1">
    <property type="nucleotide sequence ID" value="NZ_JANIGO010000001.1"/>
</dbReference>
<feature type="binding site" evidence="9">
    <location>
        <begin position="146"/>
        <end position="148"/>
    </location>
    <ligand>
        <name>2-[(2R,5Z)-2-carboxy-4-methylthiazol-5(2H)-ylidene]ethyl phosphate</name>
        <dbReference type="ChEBI" id="CHEBI:62899"/>
    </ligand>
</feature>
<feature type="binding site" evidence="9">
    <location>
        <position position="149"/>
    </location>
    <ligand>
        <name>4-amino-2-methyl-5-(diphosphooxymethyl)pyrimidine</name>
        <dbReference type="ChEBI" id="CHEBI:57841"/>
    </ligand>
</feature>
<dbReference type="InterPro" id="IPR034291">
    <property type="entry name" value="TMP_synthase"/>
</dbReference>
<comment type="catalytic activity">
    <reaction evidence="7 9 10">
        <text>2-(2-carboxy-4-methylthiazol-5-yl)ethyl phosphate + 4-amino-2-methyl-5-(diphosphooxymethyl)pyrimidine + 2 H(+) = thiamine phosphate + CO2 + diphosphate</text>
        <dbReference type="Rhea" id="RHEA:47848"/>
        <dbReference type="ChEBI" id="CHEBI:15378"/>
        <dbReference type="ChEBI" id="CHEBI:16526"/>
        <dbReference type="ChEBI" id="CHEBI:33019"/>
        <dbReference type="ChEBI" id="CHEBI:37575"/>
        <dbReference type="ChEBI" id="CHEBI:57841"/>
        <dbReference type="ChEBI" id="CHEBI:62890"/>
        <dbReference type="EC" id="2.5.1.3"/>
    </reaction>
</comment>
<dbReference type="GO" id="GO:0004789">
    <property type="term" value="F:thiamine-phosphate diphosphorylase activity"/>
    <property type="evidence" value="ECO:0007669"/>
    <property type="project" value="UniProtKB-EC"/>
</dbReference>
<dbReference type="CDD" id="cd00564">
    <property type="entry name" value="TMP_TenI"/>
    <property type="match status" value="1"/>
</dbReference>
<feature type="domain" description="Thiamine phosphate synthase/TenI" evidence="12">
    <location>
        <begin position="12"/>
        <end position="197"/>
    </location>
</feature>
<keyword evidence="4 9" id="KW-0460">Magnesium</keyword>
<dbReference type="PANTHER" id="PTHR20857">
    <property type="entry name" value="THIAMINE-PHOSPHATE PYROPHOSPHORYLASE"/>
    <property type="match status" value="1"/>
</dbReference>
<comment type="catalytic activity">
    <reaction evidence="6 9 10">
        <text>4-methyl-5-(2-phosphooxyethyl)-thiazole + 4-amino-2-methyl-5-(diphosphooxymethyl)pyrimidine + H(+) = thiamine phosphate + diphosphate</text>
        <dbReference type="Rhea" id="RHEA:22328"/>
        <dbReference type="ChEBI" id="CHEBI:15378"/>
        <dbReference type="ChEBI" id="CHEBI:33019"/>
        <dbReference type="ChEBI" id="CHEBI:37575"/>
        <dbReference type="ChEBI" id="CHEBI:57841"/>
        <dbReference type="ChEBI" id="CHEBI:58296"/>
        <dbReference type="EC" id="2.5.1.3"/>
    </reaction>
</comment>
<keyword evidence="5 9" id="KW-0784">Thiamine biosynthesis</keyword>
<evidence type="ECO:0000313" key="13">
    <source>
        <dbReference type="EMBL" id="MCQ8895099.1"/>
    </source>
</evidence>
<feature type="binding site" evidence="9">
    <location>
        <position position="76"/>
    </location>
    <ligand>
        <name>4-amino-2-methyl-5-(diphosphooxymethyl)pyrimidine</name>
        <dbReference type="ChEBI" id="CHEBI:57841"/>
    </ligand>
</feature>
<accession>A0ABT1WC59</accession>
<evidence type="ECO:0000256" key="11">
    <source>
        <dbReference type="RuleBase" id="RU004253"/>
    </source>
</evidence>
<feature type="binding site" evidence="9">
    <location>
        <position position="77"/>
    </location>
    <ligand>
        <name>Mg(2+)</name>
        <dbReference type="ChEBI" id="CHEBI:18420"/>
    </ligand>
</feature>
<comment type="function">
    <text evidence="9">Condenses 4-methyl-5-(beta-hydroxyethyl)thiazole monophosphate (THZ-P) and 2-methyl-4-amino-5-hydroxymethyl pyrimidine pyrophosphate (HMP-PP) to form thiamine monophosphate (TMP).</text>
</comment>
<feature type="binding site" evidence="9">
    <location>
        <begin position="44"/>
        <end position="48"/>
    </location>
    <ligand>
        <name>4-amino-2-methyl-5-(diphosphooxymethyl)pyrimidine</name>
        <dbReference type="ChEBI" id="CHEBI:57841"/>
    </ligand>
</feature>
<organism evidence="13 14">
    <name type="scientific">Limnobacter humi</name>
    <dbReference type="NCBI Taxonomy" id="1778671"/>
    <lineage>
        <taxon>Bacteria</taxon>
        <taxon>Pseudomonadati</taxon>
        <taxon>Pseudomonadota</taxon>
        <taxon>Betaproteobacteria</taxon>
        <taxon>Burkholderiales</taxon>
        <taxon>Burkholderiaceae</taxon>
        <taxon>Limnobacter</taxon>
    </lineage>
</organism>
<gene>
    <name evidence="9 13" type="primary">thiE</name>
    <name evidence="13" type="ORF">NQT62_01440</name>
</gene>
<feature type="binding site" evidence="9">
    <location>
        <position position="175"/>
    </location>
    <ligand>
        <name>2-[(2R,5Z)-2-carboxy-4-methylthiazol-5(2H)-ylidene]ethyl phosphate</name>
        <dbReference type="ChEBI" id="CHEBI:62899"/>
    </ligand>
</feature>
<comment type="similarity">
    <text evidence="9 10">Belongs to the thiamine-phosphate synthase family.</text>
</comment>
<protein>
    <recommendedName>
        <fullName evidence="9">Thiamine-phosphate synthase</fullName>
        <shortName evidence="9">TP synthase</shortName>
        <shortName evidence="9">TPS</shortName>
        <ecNumber evidence="9">2.5.1.3</ecNumber>
    </recommendedName>
    <alternativeName>
        <fullName evidence="9">Thiamine-phosphate pyrophosphorylase</fullName>
        <shortName evidence="9">TMP pyrophosphorylase</shortName>
        <shortName evidence="9">TMP-PPase</shortName>
    </alternativeName>
</protein>
<evidence type="ECO:0000256" key="9">
    <source>
        <dbReference type="HAMAP-Rule" id="MF_00097"/>
    </source>
</evidence>
<dbReference type="PANTHER" id="PTHR20857:SF15">
    <property type="entry name" value="THIAMINE-PHOSPHATE SYNTHASE"/>
    <property type="match status" value="1"/>
</dbReference>
<dbReference type="Gene3D" id="3.20.20.70">
    <property type="entry name" value="Aldolase class I"/>
    <property type="match status" value="1"/>
</dbReference>
<comment type="pathway">
    <text evidence="1 9 11">Cofactor biosynthesis; thiamine diphosphate biosynthesis; thiamine phosphate from 4-amino-2-methyl-5-diphosphomethylpyrimidine and 4-methyl-5-(2-phosphoethyl)-thiazole: step 1/1.</text>
</comment>
<evidence type="ECO:0000256" key="10">
    <source>
        <dbReference type="RuleBase" id="RU003826"/>
    </source>
</evidence>
<dbReference type="EMBL" id="JANIGO010000001">
    <property type="protein sequence ID" value="MCQ8895099.1"/>
    <property type="molecule type" value="Genomic_DNA"/>
</dbReference>
<name>A0ABT1WC59_9BURK</name>
<feature type="binding site" evidence="9">
    <location>
        <position position="100"/>
    </location>
    <ligand>
        <name>Mg(2+)</name>
        <dbReference type="ChEBI" id="CHEBI:18420"/>
    </ligand>
</feature>
<evidence type="ECO:0000256" key="8">
    <source>
        <dbReference type="ARBA" id="ARBA00047883"/>
    </source>
</evidence>
<comment type="cofactor">
    <cofactor evidence="9">
        <name>Mg(2+)</name>
        <dbReference type="ChEBI" id="CHEBI:18420"/>
    </cofactor>
    <text evidence="9">Binds 1 Mg(2+) ion per subunit.</text>
</comment>
<proteinExistence type="inferred from homology"/>
<evidence type="ECO:0000313" key="14">
    <source>
        <dbReference type="Proteomes" id="UP001204142"/>
    </source>
</evidence>
<sequence>MNLTAQRVIRGVYAITPQVQGHWTRQAVLDAVQAALEGGVRLFQCRQKHWEEDALVEFVADLADLCMPYSAHLIVNDASAEALSMWPVQGVDGVHLGKEDEPVDSARQHLPAGMLIGASCYNRLDLAEQAVKKGADYVAFGAVYSSSTKPLAVHAPLSLFEQAAHLQVPRVAIGGITLDRIAELRQAGADAVAVVGGLFGAADVTPRPLNVLNNARHWVHEFEDWSSTP</sequence>
<feature type="binding site" evidence="9">
    <location>
        <position position="119"/>
    </location>
    <ligand>
        <name>4-amino-2-methyl-5-(diphosphooxymethyl)pyrimidine</name>
        <dbReference type="ChEBI" id="CHEBI:57841"/>
    </ligand>
</feature>
<comment type="caution">
    <text evidence="13">The sequence shown here is derived from an EMBL/GenBank/DDBJ whole genome shotgun (WGS) entry which is preliminary data.</text>
</comment>
<evidence type="ECO:0000256" key="4">
    <source>
        <dbReference type="ARBA" id="ARBA00022842"/>
    </source>
</evidence>
<keyword evidence="3 9" id="KW-0479">Metal-binding</keyword>
<keyword evidence="2 9" id="KW-0808">Transferase</keyword>
<dbReference type="Pfam" id="PF02581">
    <property type="entry name" value="TMP-TENI"/>
    <property type="match status" value="1"/>
</dbReference>
<evidence type="ECO:0000256" key="6">
    <source>
        <dbReference type="ARBA" id="ARBA00047334"/>
    </source>
</evidence>
<dbReference type="NCBIfam" id="TIGR00693">
    <property type="entry name" value="thiE"/>
    <property type="match status" value="1"/>
</dbReference>
<reference evidence="13 14" key="1">
    <citation type="submission" date="2022-07" db="EMBL/GenBank/DDBJ databases">
        <authorList>
            <person name="Xamxidin M."/>
            <person name="Wu M."/>
        </authorList>
    </citation>
    <scope>NUCLEOTIDE SEQUENCE [LARGE SCALE GENOMIC DNA]</scope>
    <source>
        <strain evidence="13 14">NBRC 111650</strain>
    </source>
</reference>
<dbReference type="InterPro" id="IPR022998">
    <property type="entry name" value="ThiamineP_synth_TenI"/>
</dbReference>
<evidence type="ECO:0000256" key="1">
    <source>
        <dbReference type="ARBA" id="ARBA00005165"/>
    </source>
</evidence>
<keyword evidence="14" id="KW-1185">Reference proteome</keyword>
<dbReference type="EC" id="2.5.1.3" evidence="9"/>